<dbReference type="AlphaFoldDB" id="W6U2Q3"/>
<sequence>MPCEAAKRMLNWTVLPKVCTDSLFEATDCSAALTMTGFERLCTDLFSRTVDPVKKALGDEKLDKADIDEMVLYRRKKIRQVR</sequence>
<dbReference type="GO" id="GO:0005524">
    <property type="term" value="F:ATP binding"/>
    <property type="evidence" value="ECO:0007669"/>
    <property type="project" value="UniProtKB-KW"/>
</dbReference>
<dbReference type="EMBL" id="APAU02000164">
    <property type="protein sequence ID" value="EUB55390.1"/>
    <property type="molecule type" value="Genomic_DNA"/>
</dbReference>
<protein>
    <submittedName>
        <fullName evidence="4">Heat shock protein SSA2</fullName>
    </submittedName>
</protein>
<dbReference type="OrthoDB" id="8059794at2759"/>
<dbReference type="Gene3D" id="3.90.640.10">
    <property type="entry name" value="Actin, Chain A, domain 4"/>
    <property type="match status" value="1"/>
</dbReference>
<evidence type="ECO:0000313" key="4">
    <source>
        <dbReference type="EMBL" id="EUB55390.1"/>
    </source>
</evidence>
<accession>W6U2Q3</accession>
<keyword evidence="3" id="KW-0067">ATP-binding</keyword>
<evidence type="ECO:0000256" key="2">
    <source>
        <dbReference type="ARBA" id="ARBA00022741"/>
    </source>
</evidence>
<organism evidence="4 5">
    <name type="scientific">Echinococcus granulosus</name>
    <name type="common">Hydatid tapeworm</name>
    <dbReference type="NCBI Taxonomy" id="6210"/>
    <lineage>
        <taxon>Eukaryota</taxon>
        <taxon>Metazoa</taxon>
        <taxon>Spiralia</taxon>
        <taxon>Lophotrochozoa</taxon>
        <taxon>Platyhelminthes</taxon>
        <taxon>Cestoda</taxon>
        <taxon>Eucestoda</taxon>
        <taxon>Cyclophyllidea</taxon>
        <taxon>Taeniidae</taxon>
        <taxon>Echinococcus</taxon>
        <taxon>Echinococcus granulosus group</taxon>
    </lineage>
</organism>
<dbReference type="KEGG" id="egl:EGR_09736"/>
<evidence type="ECO:0000256" key="3">
    <source>
        <dbReference type="ARBA" id="ARBA00022840"/>
    </source>
</evidence>
<dbReference type="RefSeq" id="XP_024346586.1">
    <property type="nucleotide sequence ID" value="XM_024498985.1"/>
</dbReference>
<dbReference type="Gene3D" id="3.30.420.40">
    <property type="match status" value="1"/>
</dbReference>
<name>W6U2Q3_ECHGR</name>
<gene>
    <name evidence="4" type="ORF">EGR_09736</name>
</gene>
<reference evidence="4 5" key="1">
    <citation type="journal article" date="2013" name="Nat. Genet.">
        <title>The genome of the hydatid tapeworm Echinococcus granulosus.</title>
        <authorList>
            <person name="Zheng H."/>
            <person name="Zhang W."/>
            <person name="Zhang L."/>
            <person name="Zhang Z."/>
            <person name="Li J."/>
            <person name="Lu G."/>
            <person name="Zhu Y."/>
            <person name="Wang Y."/>
            <person name="Huang Y."/>
            <person name="Liu J."/>
            <person name="Kang H."/>
            <person name="Chen J."/>
            <person name="Wang L."/>
            <person name="Chen A."/>
            <person name="Yu S."/>
            <person name="Gao Z."/>
            <person name="Jin L."/>
            <person name="Gu W."/>
            <person name="Wang Z."/>
            <person name="Zhao L."/>
            <person name="Shi B."/>
            <person name="Wen H."/>
            <person name="Lin R."/>
            <person name="Jones M.K."/>
            <person name="Brejova B."/>
            <person name="Vinar T."/>
            <person name="Zhao G."/>
            <person name="McManus D.P."/>
            <person name="Chen Z."/>
            <person name="Zhou Y."/>
            <person name="Wang S."/>
        </authorList>
    </citation>
    <scope>NUCLEOTIDE SEQUENCE [LARGE SCALE GENOMIC DNA]</scope>
</reference>
<keyword evidence="5" id="KW-1185">Reference proteome</keyword>
<dbReference type="InterPro" id="IPR013126">
    <property type="entry name" value="Hsp_70_fam"/>
</dbReference>
<dbReference type="CTD" id="36345451"/>
<proteinExistence type="inferred from homology"/>
<keyword evidence="2" id="KW-0547">Nucleotide-binding</keyword>
<dbReference type="STRING" id="6210.W6U2Q3"/>
<keyword evidence="4" id="KW-0346">Stress response</keyword>
<dbReference type="InterPro" id="IPR043129">
    <property type="entry name" value="ATPase_NBD"/>
</dbReference>
<evidence type="ECO:0000313" key="5">
    <source>
        <dbReference type="Proteomes" id="UP000019149"/>
    </source>
</evidence>
<dbReference type="SUPFAM" id="SSF53067">
    <property type="entry name" value="Actin-like ATPase domain"/>
    <property type="match status" value="1"/>
</dbReference>
<dbReference type="GO" id="GO:0140662">
    <property type="term" value="F:ATP-dependent protein folding chaperone"/>
    <property type="evidence" value="ECO:0007669"/>
    <property type="project" value="InterPro"/>
</dbReference>
<dbReference type="Proteomes" id="UP000019149">
    <property type="component" value="Unassembled WGS sequence"/>
</dbReference>
<dbReference type="GeneID" id="36345451"/>
<evidence type="ECO:0000256" key="1">
    <source>
        <dbReference type="ARBA" id="ARBA00007381"/>
    </source>
</evidence>
<comment type="caution">
    <text evidence="4">The sequence shown here is derived from an EMBL/GenBank/DDBJ whole genome shotgun (WGS) entry which is preliminary data.</text>
</comment>
<comment type="similarity">
    <text evidence="1">Belongs to the heat shock protein 70 family.</text>
</comment>
<dbReference type="Pfam" id="PF00012">
    <property type="entry name" value="HSP70"/>
    <property type="match status" value="1"/>
</dbReference>
<dbReference type="PANTHER" id="PTHR19375">
    <property type="entry name" value="HEAT SHOCK PROTEIN 70KDA"/>
    <property type="match status" value="1"/>
</dbReference>